<keyword evidence="2 8" id="KW-0645">Protease</keyword>
<comment type="similarity">
    <text evidence="1 8">Belongs to the peptidase A1 family.</text>
</comment>
<organism evidence="12 13">
    <name type="scientific">Saprolegnia diclina (strain VS20)</name>
    <dbReference type="NCBI Taxonomy" id="1156394"/>
    <lineage>
        <taxon>Eukaryota</taxon>
        <taxon>Sar</taxon>
        <taxon>Stramenopiles</taxon>
        <taxon>Oomycota</taxon>
        <taxon>Saprolegniomycetes</taxon>
        <taxon>Saprolegniales</taxon>
        <taxon>Saprolegniaceae</taxon>
        <taxon>Saprolegnia</taxon>
    </lineage>
</organism>
<dbReference type="STRING" id="1156394.T0QX31"/>
<feature type="transmembrane region" description="Helical" evidence="9">
    <location>
        <begin position="452"/>
        <end position="476"/>
    </location>
</feature>
<keyword evidence="6" id="KW-0865">Zymogen</keyword>
<accession>T0QX31</accession>
<dbReference type="PRINTS" id="PR00792">
    <property type="entry name" value="PEPSIN"/>
</dbReference>
<evidence type="ECO:0000259" key="11">
    <source>
        <dbReference type="PROSITE" id="PS51767"/>
    </source>
</evidence>
<dbReference type="InterPro" id="IPR021109">
    <property type="entry name" value="Peptidase_aspartic_dom_sf"/>
</dbReference>
<dbReference type="eggNOG" id="KOG1339">
    <property type="taxonomic scope" value="Eukaryota"/>
</dbReference>
<dbReference type="Gene3D" id="2.40.70.10">
    <property type="entry name" value="Acid Proteases"/>
    <property type="match status" value="2"/>
</dbReference>
<keyword evidence="4 8" id="KW-0064">Aspartyl protease</keyword>
<dbReference type="GO" id="GO:0006508">
    <property type="term" value="P:proteolysis"/>
    <property type="evidence" value="ECO:0007669"/>
    <property type="project" value="UniProtKB-KW"/>
</dbReference>
<evidence type="ECO:0000256" key="4">
    <source>
        <dbReference type="ARBA" id="ARBA00022750"/>
    </source>
</evidence>
<dbReference type="InParanoid" id="T0QX31"/>
<evidence type="ECO:0000256" key="8">
    <source>
        <dbReference type="RuleBase" id="RU000454"/>
    </source>
</evidence>
<dbReference type="SUPFAM" id="SSF50630">
    <property type="entry name" value="Acid proteases"/>
    <property type="match status" value="1"/>
</dbReference>
<evidence type="ECO:0000256" key="7">
    <source>
        <dbReference type="PIRSR" id="PIRSR601461-1"/>
    </source>
</evidence>
<name>T0QX31_SAPDV</name>
<sequence>MLRRYHGGWLVLLAMAYARATDVYQENIYGVSSGISYYMRLTIGQPTYWNAAPRASANNTFKLLIDTGSSNLAVASASCCNGLNLHLFNCAASSTCQAYAKSDAVAVSYVVGSWRGNLVQDTISSSNISALANIPFTAISSQNNFFDGAFDGILGLAFSSIAEPMSTPTVFESMVQSNIVADVFGLQLCGVLQPHVHGYLPIATAGQLVLGGVQASNIQLYRGPIYYSPLVVKKWYVVVVTGLGFGNRALNLPCTVLNTPKAIVDSGTSNLVLPTQAYTALVAEIRAATLAAIPSFPLSYFSDSVVCCESYCDPSDLTSPLLDLPPISISLALEASTNEHITVTIPPTYYWRPLAASNGFATTNCRIFGISEGSGSMLGNVFMDGLYTVHDRAGARMGFAVADNCANKANSSKLITVQGDSSWCDCLAPATRSGGLVSGGWPGTKPCFFWAWWTYVIVVGIVLVGICLVIIAVLCIRKHHHRRSLEHPSFAQLQETLLESGPSPMLSSNTSDDILMMVEARPPQYS</sequence>
<dbReference type="VEuPathDB" id="FungiDB:SDRG_00520"/>
<keyword evidence="5 8" id="KW-0378">Hydrolase</keyword>
<keyword evidence="9" id="KW-1133">Transmembrane helix</keyword>
<evidence type="ECO:0000256" key="6">
    <source>
        <dbReference type="ARBA" id="ARBA00023145"/>
    </source>
</evidence>
<dbReference type="OMA" id="VLMEAFY"/>
<dbReference type="GO" id="GO:0004190">
    <property type="term" value="F:aspartic-type endopeptidase activity"/>
    <property type="evidence" value="ECO:0007669"/>
    <property type="project" value="UniProtKB-KW"/>
</dbReference>
<feature type="active site" evidence="7">
    <location>
        <position position="66"/>
    </location>
</feature>
<protein>
    <recommendedName>
        <fullName evidence="11">Peptidase A1 domain-containing protein</fullName>
    </recommendedName>
</protein>
<dbReference type="AlphaFoldDB" id="T0QX31"/>
<evidence type="ECO:0000256" key="9">
    <source>
        <dbReference type="SAM" id="Phobius"/>
    </source>
</evidence>
<dbReference type="PROSITE" id="PS00141">
    <property type="entry name" value="ASP_PROTEASE"/>
    <property type="match status" value="2"/>
</dbReference>
<keyword evidence="9" id="KW-0812">Transmembrane</keyword>
<dbReference type="Pfam" id="PF00026">
    <property type="entry name" value="Asp"/>
    <property type="match status" value="1"/>
</dbReference>
<dbReference type="PANTHER" id="PTHR47965">
    <property type="entry name" value="ASPARTYL PROTEASE-RELATED"/>
    <property type="match status" value="1"/>
</dbReference>
<dbReference type="InterPro" id="IPR001461">
    <property type="entry name" value="Aspartic_peptidase_A1"/>
</dbReference>
<dbReference type="InterPro" id="IPR033121">
    <property type="entry name" value="PEPTIDASE_A1"/>
</dbReference>
<proteinExistence type="inferred from homology"/>
<dbReference type="Proteomes" id="UP000030762">
    <property type="component" value="Unassembled WGS sequence"/>
</dbReference>
<dbReference type="OrthoDB" id="2747330at2759"/>
<keyword evidence="3 10" id="KW-0732">Signal</keyword>
<dbReference type="PANTHER" id="PTHR47965:SF12">
    <property type="entry name" value="ASPARTIC PROTEINASE 3-RELATED"/>
    <property type="match status" value="1"/>
</dbReference>
<evidence type="ECO:0000256" key="1">
    <source>
        <dbReference type="ARBA" id="ARBA00007447"/>
    </source>
</evidence>
<evidence type="ECO:0000256" key="5">
    <source>
        <dbReference type="ARBA" id="ARBA00022801"/>
    </source>
</evidence>
<dbReference type="EMBL" id="JH767132">
    <property type="protein sequence ID" value="EQC42799.1"/>
    <property type="molecule type" value="Genomic_DNA"/>
</dbReference>
<keyword evidence="9" id="KW-0472">Membrane</keyword>
<keyword evidence="13" id="KW-1185">Reference proteome</keyword>
<dbReference type="RefSeq" id="XP_008604222.1">
    <property type="nucleotide sequence ID" value="XM_008606000.1"/>
</dbReference>
<dbReference type="InterPro" id="IPR001969">
    <property type="entry name" value="Aspartic_peptidase_AS"/>
</dbReference>
<evidence type="ECO:0000313" key="13">
    <source>
        <dbReference type="Proteomes" id="UP000030762"/>
    </source>
</evidence>
<reference evidence="12 13" key="1">
    <citation type="submission" date="2012-04" db="EMBL/GenBank/DDBJ databases">
        <title>The Genome Sequence of Saprolegnia declina VS20.</title>
        <authorList>
            <consortium name="The Broad Institute Genome Sequencing Platform"/>
            <person name="Russ C."/>
            <person name="Nusbaum C."/>
            <person name="Tyler B."/>
            <person name="van West P."/>
            <person name="Dieguez-Uribeondo J."/>
            <person name="de Bruijn I."/>
            <person name="Tripathy S."/>
            <person name="Jiang R."/>
            <person name="Young S.K."/>
            <person name="Zeng Q."/>
            <person name="Gargeya S."/>
            <person name="Fitzgerald M."/>
            <person name="Haas B."/>
            <person name="Abouelleil A."/>
            <person name="Alvarado L."/>
            <person name="Arachchi H.M."/>
            <person name="Berlin A."/>
            <person name="Chapman S.B."/>
            <person name="Goldberg J."/>
            <person name="Griggs A."/>
            <person name="Gujja S."/>
            <person name="Hansen M."/>
            <person name="Howarth C."/>
            <person name="Imamovic A."/>
            <person name="Larimer J."/>
            <person name="McCowen C."/>
            <person name="Montmayeur A."/>
            <person name="Murphy C."/>
            <person name="Neiman D."/>
            <person name="Pearson M."/>
            <person name="Priest M."/>
            <person name="Roberts A."/>
            <person name="Saif S."/>
            <person name="Shea T."/>
            <person name="Sisk P."/>
            <person name="Sykes S."/>
            <person name="Wortman J."/>
            <person name="Nusbaum C."/>
            <person name="Birren B."/>
        </authorList>
    </citation>
    <scope>NUCLEOTIDE SEQUENCE [LARGE SCALE GENOMIC DNA]</scope>
    <source>
        <strain evidence="12 13">VS20</strain>
    </source>
</reference>
<evidence type="ECO:0000256" key="2">
    <source>
        <dbReference type="ARBA" id="ARBA00022670"/>
    </source>
</evidence>
<dbReference type="PROSITE" id="PS51767">
    <property type="entry name" value="PEPTIDASE_A1"/>
    <property type="match status" value="1"/>
</dbReference>
<evidence type="ECO:0000256" key="3">
    <source>
        <dbReference type="ARBA" id="ARBA00022729"/>
    </source>
</evidence>
<feature type="domain" description="Peptidase A1" evidence="11">
    <location>
        <begin position="48"/>
        <end position="400"/>
    </location>
</feature>
<dbReference type="GeneID" id="19941247"/>
<evidence type="ECO:0000256" key="10">
    <source>
        <dbReference type="SAM" id="SignalP"/>
    </source>
</evidence>
<feature type="signal peptide" evidence="10">
    <location>
        <begin position="1"/>
        <end position="20"/>
    </location>
</feature>
<gene>
    <name evidence="12" type="ORF">SDRG_00520</name>
</gene>
<feature type="active site" evidence="7">
    <location>
        <position position="265"/>
    </location>
</feature>
<feature type="chain" id="PRO_5004570214" description="Peptidase A1 domain-containing protein" evidence="10">
    <location>
        <begin position="21"/>
        <end position="526"/>
    </location>
</feature>
<evidence type="ECO:0000313" key="12">
    <source>
        <dbReference type="EMBL" id="EQC42799.1"/>
    </source>
</evidence>